<dbReference type="VEuPathDB" id="FungiDB:FOXG_01370"/>
<dbReference type="InterPro" id="IPR002925">
    <property type="entry name" value="Dienelactn_hydro"/>
</dbReference>
<dbReference type="Proteomes" id="UP000219369">
    <property type="component" value="Unassembled WGS sequence"/>
</dbReference>
<dbReference type="VEuPathDB" id="FungiDB:FOZG_02377"/>
<dbReference type="AlphaFoldDB" id="A0A2H3SWD2"/>
<proteinExistence type="predicted"/>
<sequence length="504" mass="56906">MDYNVQIHHLDVTLDPDAKHQLQNELRALAALYIKPLPNYQIFKPTSSTSLKDKIVVVIRDGKGNLAGFVSAILIPINGIVEDIVLHSGITVIHENHRKSPVKKLLFSNLIMSVLRSYPGGIWFTSLAEVISSLVHFGNYVTNVFPSPSYEATHGTNLPTAVHLHIAKEINRLHRPKLNISPDAVFDEKTFVFLGSNDWDQGRGFMKDIDDTSLWSKDKESSKFYKSFLRYGAGDEVLQVGYLDLKTILVAMDKEGFNSDKNNLVSKINDRDWRIIEIAEADVLERMERSNEGVAIMMIHDLFGWTFSNTRILADYYAEEVGATVLVPDFFGGEILPSNTILDDSRWAELDLPAFLARNSKSVRGPEIIKTAEALRASYRRFGVMGFCFGGWGAFHIGAKDKQLADCISVAHPTMVEKTEIDDLAVPVQIMAPEMDPMFTEELKEYSNQVIPKLGIPYSYQYFPGLEHGFAIRGNPNKLGERRGMERAKNAAVYWFREWLLENE</sequence>
<dbReference type="GO" id="GO:0016787">
    <property type="term" value="F:hydrolase activity"/>
    <property type="evidence" value="ECO:0007669"/>
    <property type="project" value="UniProtKB-KW"/>
</dbReference>
<dbReference type="InterPro" id="IPR029058">
    <property type="entry name" value="AB_hydrolase_fold"/>
</dbReference>
<dbReference type="Gene3D" id="3.40.50.1820">
    <property type="entry name" value="alpha/beta hydrolase"/>
    <property type="match status" value="1"/>
</dbReference>
<dbReference type="VEuPathDB" id="FungiDB:FOMG_02215"/>
<dbReference type="EMBL" id="FMJY01000003">
    <property type="protein sequence ID" value="SCO80766.1"/>
    <property type="molecule type" value="Genomic_DNA"/>
</dbReference>
<dbReference type="Pfam" id="PF01738">
    <property type="entry name" value="DLH"/>
    <property type="match status" value="1"/>
</dbReference>
<protein>
    <submittedName>
        <fullName evidence="2">Related to hydrolase related to dienelactone hydrolase</fullName>
    </submittedName>
</protein>
<dbReference type="PANTHER" id="PTHR17630">
    <property type="entry name" value="DIENELACTONE HYDROLASE"/>
    <property type="match status" value="1"/>
</dbReference>
<dbReference type="VEuPathDB" id="FungiDB:FOC1_g10001439"/>
<evidence type="ECO:0000259" key="1">
    <source>
        <dbReference type="Pfam" id="PF01738"/>
    </source>
</evidence>
<reference evidence="3" key="1">
    <citation type="submission" date="2016-09" db="EMBL/GenBank/DDBJ databases">
        <authorList>
            <person name="Guldener U."/>
        </authorList>
    </citation>
    <scope>NUCLEOTIDE SEQUENCE [LARGE SCALE GENOMIC DNA]</scope>
    <source>
        <strain evidence="3">V64-1</strain>
    </source>
</reference>
<dbReference type="VEuPathDB" id="FungiDB:FOIG_13323"/>
<organism evidence="2 3">
    <name type="scientific">Fusarium oxysporum</name>
    <name type="common">Fusarium vascular wilt</name>
    <dbReference type="NCBI Taxonomy" id="5507"/>
    <lineage>
        <taxon>Eukaryota</taxon>
        <taxon>Fungi</taxon>
        <taxon>Dikarya</taxon>
        <taxon>Ascomycota</taxon>
        <taxon>Pezizomycotina</taxon>
        <taxon>Sordariomycetes</taxon>
        <taxon>Hypocreomycetidae</taxon>
        <taxon>Hypocreales</taxon>
        <taxon>Nectriaceae</taxon>
        <taxon>Fusarium</taxon>
        <taxon>Fusarium oxysporum species complex</taxon>
    </lineage>
</organism>
<name>A0A2H3SWD2_FUSOX</name>
<dbReference type="VEuPathDB" id="FungiDB:FOC4_g10000854"/>
<evidence type="ECO:0000313" key="3">
    <source>
        <dbReference type="Proteomes" id="UP000219369"/>
    </source>
</evidence>
<accession>A0A2H3SWD2</accession>
<evidence type="ECO:0000313" key="2">
    <source>
        <dbReference type="EMBL" id="SCO80766.1"/>
    </source>
</evidence>
<dbReference type="SUPFAM" id="SSF53474">
    <property type="entry name" value="alpha/beta-Hydrolases"/>
    <property type="match status" value="1"/>
</dbReference>
<gene>
    <name evidence="2" type="ORF">FRV6_04979</name>
</gene>
<dbReference type="VEuPathDB" id="FungiDB:HZS61_014715"/>
<dbReference type="PANTHER" id="PTHR17630:SF55">
    <property type="entry name" value="DIENELACTONE HYDROLASE FAMILY PROTEIN (AFU_ORTHOLOGUE AFUA_1G01900)"/>
    <property type="match status" value="1"/>
</dbReference>
<feature type="domain" description="Dienelactone hydrolase" evidence="1">
    <location>
        <begin position="293"/>
        <end position="498"/>
    </location>
</feature>
<keyword evidence="2" id="KW-0378">Hydrolase</keyword>
<dbReference type="OrthoDB" id="10019231at2759"/>